<dbReference type="PANTHER" id="PTHR38664">
    <property type="entry name" value="SLR0058 PROTEIN"/>
    <property type="match status" value="1"/>
</dbReference>
<accession>A0A8J7Q5N0</accession>
<dbReference type="AlphaFoldDB" id="A0A8J7Q5N0"/>
<protein>
    <submittedName>
        <fullName evidence="1">Phasin family protein</fullName>
    </submittedName>
</protein>
<keyword evidence="2" id="KW-1185">Reference proteome</keyword>
<dbReference type="RefSeq" id="WP_207859452.1">
    <property type="nucleotide sequence ID" value="NZ_JAFREP010000013.1"/>
</dbReference>
<gene>
    <name evidence="1" type="ORF">J3U88_13805</name>
</gene>
<evidence type="ECO:0000313" key="2">
    <source>
        <dbReference type="Proteomes" id="UP000664417"/>
    </source>
</evidence>
<dbReference type="InterPro" id="IPR008769">
    <property type="entry name" value="PhaF_PhaI"/>
</dbReference>
<dbReference type="PANTHER" id="PTHR38664:SF1">
    <property type="entry name" value="SLR0058 PROTEIN"/>
    <property type="match status" value="1"/>
</dbReference>
<comment type="caution">
    <text evidence="1">The sequence shown here is derived from an EMBL/GenBank/DDBJ whole genome shotgun (WGS) entry which is preliminary data.</text>
</comment>
<reference evidence="1" key="1">
    <citation type="submission" date="2021-03" db="EMBL/GenBank/DDBJ databases">
        <authorList>
            <person name="Wang G."/>
        </authorList>
    </citation>
    <scope>NUCLEOTIDE SEQUENCE</scope>
    <source>
        <strain evidence="1">KCTC 12899</strain>
    </source>
</reference>
<evidence type="ECO:0000313" key="1">
    <source>
        <dbReference type="EMBL" id="MBO1319545.1"/>
    </source>
</evidence>
<name>A0A8J7Q5N0_9BACT</name>
<dbReference type="EMBL" id="JAFREP010000013">
    <property type="protein sequence ID" value="MBO1319545.1"/>
    <property type="molecule type" value="Genomic_DNA"/>
</dbReference>
<dbReference type="Pfam" id="PF05597">
    <property type="entry name" value="Phasin"/>
    <property type="match status" value="1"/>
</dbReference>
<dbReference type="Proteomes" id="UP000664417">
    <property type="component" value="Unassembled WGS sequence"/>
</dbReference>
<organism evidence="1 2">
    <name type="scientific">Acanthopleuribacter pedis</name>
    <dbReference type="NCBI Taxonomy" id="442870"/>
    <lineage>
        <taxon>Bacteria</taxon>
        <taxon>Pseudomonadati</taxon>
        <taxon>Acidobacteriota</taxon>
        <taxon>Holophagae</taxon>
        <taxon>Acanthopleuribacterales</taxon>
        <taxon>Acanthopleuribacteraceae</taxon>
        <taxon>Acanthopleuribacter</taxon>
    </lineage>
</organism>
<proteinExistence type="predicted"/>
<sequence length="116" mass="12660">MQAIFQLGNTAMSTGRTVYLAGLGVAATVTSEYKKVFDQMVEKGKETKDPAETVAEKVNGQGVVSRIKDMGDQVGNKVQDSVSYTFSRMGIPTRQEIQDLTRSVEQLTEKVQALQA</sequence>